<dbReference type="Proteomes" id="UP000028834">
    <property type="component" value="Unassembled WGS sequence"/>
</dbReference>
<accession>A0A086LUX3</accession>
<gene>
    <name evidence="1" type="ORF">TGRUB_431970</name>
</gene>
<sequence length="142" mass="15880">MRVVRHGGVLPEALRTVGSPERPAVQQRQLHFLGAQGPAQLPLSSARRRSASPFFFGPFFLRTCSFQGQTKSRNLRRTTRLVSRYLSRLFSLPISAESSKLRRSLQGRCITSDRLLSLTSCLSRLVASLLYCPIRGRVSSCT</sequence>
<protein>
    <submittedName>
        <fullName evidence="1">Uncharacterized protein</fullName>
    </submittedName>
</protein>
<evidence type="ECO:0000313" key="1">
    <source>
        <dbReference type="EMBL" id="KFG60441.1"/>
    </source>
</evidence>
<proteinExistence type="predicted"/>
<organism evidence="1 2">
    <name type="scientific">Toxoplasma gondii RUB</name>
    <dbReference type="NCBI Taxonomy" id="935652"/>
    <lineage>
        <taxon>Eukaryota</taxon>
        <taxon>Sar</taxon>
        <taxon>Alveolata</taxon>
        <taxon>Apicomplexa</taxon>
        <taxon>Conoidasida</taxon>
        <taxon>Coccidia</taxon>
        <taxon>Eucoccidiorida</taxon>
        <taxon>Eimeriorina</taxon>
        <taxon>Sarcocystidae</taxon>
        <taxon>Toxoplasma</taxon>
    </lineage>
</organism>
<comment type="caution">
    <text evidence="1">The sequence shown here is derived from an EMBL/GenBank/DDBJ whole genome shotgun (WGS) entry which is preliminary data.</text>
</comment>
<evidence type="ECO:0000313" key="2">
    <source>
        <dbReference type="Proteomes" id="UP000028834"/>
    </source>
</evidence>
<name>A0A086LUX3_TOXGO</name>
<dbReference type="VEuPathDB" id="ToxoDB:TGRUB_431970"/>
<reference evidence="1 2" key="1">
    <citation type="submission" date="2014-05" db="EMBL/GenBank/DDBJ databases">
        <authorList>
            <person name="Sibley D."/>
            <person name="Venepally P."/>
            <person name="Karamycheva S."/>
            <person name="Hadjithomas M."/>
            <person name="Khan A."/>
            <person name="Brunk B."/>
            <person name="Roos D."/>
            <person name="Caler E."/>
            <person name="Lorenzi H."/>
        </authorList>
    </citation>
    <scope>NUCLEOTIDE SEQUENCE [LARGE SCALE GENOMIC DNA]</scope>
    <source>
        <strain evidence="1 2">RUB</strain>
    </source>
</reference>
<dbReference type="EMBL" id="AFYV02001911">
    <property type="protein sequence ID" value="KFG60441.1"/>
    <property type="molecule type" value="Genomic_DNA"/>
</dbReference>
<dbReference type="AlphaFoldDB" id="A0A086LUX3"/>